<reference evidence="2 3" key="1">
    <citation type="journal article" date="2015" name="Genome Biol. Evol.">
        <title>Phylogenomic analyses indicate that early fungi evolved digesting cell walls of algal ancestors of land plants.</title>
        <authorList>
            <person name="Chang Y."/>
            <person name="Wang S."/>
            <person name="Sekimoto S."/>
            <person name="Aerts A.L."/>
            <person name="Choi C."/>
            <person name="Clum A."/>
            <person name="LaButti K.M."/>
            <person name="Lindquist E.A."/>
            <person name="Yee Ngan C."/>
            <person name="Ohm R.A."/>
            <person name="Salamov A.A."/>
            <person name="Grigoriev I.V."/>
            <person name="Spatafora J.W."/>
            <person name="Berbee M.L."/>
        </authorList>
    </citation>
    <scope>NUCLEOTIDE SEQUENCE [LARGE SCALE GENOMIC DNA]</scope>
    <source>
        <strain evidence="2 3">NRRL 28638</strain>
    </source>
</reference>
<organism evidence="2 3">
    <name type="scientific">Conidiobolus coronatus (strain ATCC 28846 / CBS 209.66 / NRRL 28638)</name>
    <name type="common">Delacroixia coronata</name>
    <dbReference type="NCBI Taxonomy" id="796925"/>
    <lineage>
        <taxon>Eukaryota</taxon>
        <taxon>Fungi</taxon>
        <taxon>Fungi incertae sedis</taxon>
        <taxon>Zoopagomycota</taxon>
        <taxon>Entomophthoromycotina</taxon>
        <taxon>Entomophthoromycetes</taxon>
        <taxon>Entomophthorales</taxon>
        <taxon>Ancylistaceae</taxon>
        <taxon>Conidiobolus</taxon>
    </lineage>
</organism>
<keyword evidence="3" id="KW-1185">Reference proteome</keyword>
<protein>
    <submittedName>
        <fullName evidence="2">Uncharacterized protein</fullName>
    </submittedName>
</protein>
<accession>A0A137NZI4</accession>
<name>A0A137NZI4_CONC2</name>
<dbReference type="Proteomes" id="UP000070444">
    <property type="component" value="Unassembled WGS sequence"/>
</dbReference>
<dbReference type="OrthoDB" id="360327at2759"/>
<feature type="region of interest" description="Disordered" evidence="1">
    <location>
        <begin position="123"/>
        <end position="148"/>
    </location>
</feature>
<evidence type="ECO:0000256" key="1">
    <source>
        <dbReference type="SAM" id="MobiDB-lite"/>
    </source>
</evidence>
<sequence length="148" mass="16879">MRSIFRKGRKEREAAEVRSNQLKDKYSLFIELEPESKEDEIEAKKKQFKSNNQLIEKLEKTKEESLTSNLFKNTTANKLTSTSNSFNNLKSQFNQINDPFVNNTQTKPNSNGPLIKIKKIGKVSNSKKEETQPLSSLLAYASDSESDS</sequence>
<dbReference type="AlphaFoldDB" id="A0A137NZI4"/>
<gene>
    <name evidence="2" type="ORF">CONCODRAFT_9846</name>
</gene>
<evidence type="ECO:0000313" key="3">
    <source>
        <dbReference type="Proteomes" id="UP000070444"/>
    </source>
</evidence>
<proteinExistence type="predicted"/>
<evidence type="ECO:0000313" key="2">
    <source>
        <dbReference type="EMBL" id="KXN67989.1"/>
    </source>
</evidence>
<dbReference type="EMBL" id="KQ964601">
    <property type="protein sequence ID" value="KXN67989.1"/>
    <property type="molecule type" value="Genomic_DNA"/>
</dbReference>